<accession>D8LZT9</accession>
<evidence type="ECO:0000313" key="3">
    <source>
        <dbReference type="Proteomes" id="UP000008312"/>
    </source>
</evidence>
<reference evidence="2" key="1">
    <citation type="submission" date="2010-02" db="EMBL/GenBank/DDBJ databases">
        <title>Sequencing and annotation of the Blastocystis hominis genome.</title>
        <authorList>
            <person name="Wincker P."/>
        </authorList>
    </citation>
    <scope>NUCLEOTIDE SEQUENCE</scope>
    <source>
        <strain evidence="2">Singapore isolate B</strain>
    </source>
</reference>
<sequence>MSGAIVRDEFIFSSNRFKAYFVDVLNSTFDQIPGTAVGILGMGEKACNPTCIDPIYTSIHESITWASDLFTLCFGYTTGILAIGSNDRRFQNGEMLYTTQRPNELGYTYDILDVRLNNQTFLAAKSNYVAILKSNQNRILFPKELWTQFKSYMMKHYSHIPNVADETVFLGVSIANVTDYPTLDFLVSGILFHLPPEQYFLRDPSWSAGYQLGIRNWDNVVCLTPN</sequence>
<evidence type="ECO:0000313" key="2">
    <source>
        <dbReference type="EMBL" id="CBK21328.2"/>
    </source>
</evidence>
<dbReference type="EMBL" id="FN668641">
    <property type="protein sequence ID" value="CBK21328.2"/>
    <property type="molecule type" value="Genomic_DNA"/>
</dbReference>
<dbReference type="OrthoDB" id="2747330at2759"/>
<dbReference type="InterPro" id="IPR021109">
    <property type="entry name" value="Peptidase_aspartic_dom_sf"/>
</dbReference>
<dbReference type="Pfam" id="PF00026">
    <property type="entry name" value="Asp"/>
    <property type="match status" value="1"/>
</dbReference>
<proteinExistence type="predicted"/>
<keyword evidence="3" id="KW-1185">Reference proteome</keyword>
<dbReference type="GeneID" id="24918755"/>
<protein>
    <recommendedName>
        <fullName evidence="1">Peptidase A1 domain-containing protein</fullName>
    </recommendedName>
</protein>
<dbReference type="PROSITE" id="PS51767">
    <property type="entry name" value="PEPTIDASE_A1"/>
    <property type="match status" value="1"/>
</dbReference>
<dbReference type="Gene3D" id="2.40.70.10">
    <property type="entry name" value="Acid Proteases"/>
    <property type="match status" value="2"/>
</dbReference>
<feature type="domain" description="Peptidase A1" evidence="1">
    <location>
        <begin position="1"/>
        <end position="226"/>
    </location>
</feature>
<dbReference type="Proteomes" id="UP000008312">
    <property type="component" value="Unassembled WGS sequence"/>
</dbReference>
<evidence type="ECO:0000259" key="1">
    <source>
        <dbReference type="PROSITE" id="PS51767"/>
    </source>
</evidence>
<organism evidence="2">
    <name type="scientific">Blastocystis hominis</name>
    <dbReference type="NCBI Taxonomy" id="12968"/>
    <lineage>
        <taxon>Eukaryota</taxon>
        <taxon>Sar</taxon>
        <taxon>Stramenopiles</taxon>
        <taxon>Bigyra</taxon>
        <taxon>Opalozoa</taxon>
        <taxon>Opalinata</taxon>
        <taxon>Blastocystidae</taxon>
        <taxon>Blastocystis</taxon>
    </lineage>
</organism>
<dbReference type="InParanoid" id="D8LZT9"/>
<dbReference type="AlphaFoldDB" id="D8LZT9"/>
<dbReference type="InterPro" id="IPR033121">
    <property type="entry name" value="PEPTIDASE_A1"/>
</dbReference>
<dbReference type="RefSeq" id="XP_012895376.1">
    <property type="nucleotide sequence ID" value="XM_013039922.1"/>
</dbReference>
<dbReference type="SUPFAM" id="SSF50630">
    <property type="entry name" value="Acid proteases"/>
    <property type="match status" value="1"/>
</dbReference>
<gene>
    <name evidence="2" type="ORF">GSBLH_T00001506001</name>
</gene>
<name>D8LZT9_BLAHO</name>